<feature type="transmembrane region" description="Helical" evidence="1">
    <location>
        <begin position="6"/>
        <end position="28"/>
    </location>
</feature>
<feature type="transmembrane region" description="Helical" evidence="1">
    <location>
        <begin position="124"/>
        <end position="145"/>
    </location>
</feature>
<dbReference type="Pfam" id="PF07578">
    <property type="entry name" value="LAB_N"/>
    <property type="match status" value="2"/>
</dbReference>
<evidence type="ECO:0000256" key="1">
    <source>
        <dbReference type="SAM" id="Phobius"/>
    </source>
</evidence>
<dbReference type="AlphaFoldDB" id="A0A4V1KQJ6"/>
<keyword evidence="1" id="KW-0472">Membrane</keyword>
<feature type="transmembrane region" description="Helical" evidence="1">
    <location>
        <begin position="157"/>
        <end position="179"/>
    </location>
</feature>
<dbReference type="GO" id="GO:0016020">
    <property type="term" value="C:membrane"/>
    <property type="evidence" value="ECO:0007669"/>
    <property type="project" value="GOC"/>
</dbReference>
<feature type="transmembrane region" description="Helical" evidence="1">
    <location>
        <begin position="62"/>
        <end position="79"/>
    </location>
</feature>
<feature type="transmembrane region" description="Helical" evidence="1">
    <location>
        <begin position="40"/>
        <end position="56"/>
    </location>
</feature>
<keyword evidence="4" id="KW-1185">Reference proteome</keyword>
<feature type="domain" description="Lipid A biosynthesis N-terminal" evidence="2">
    <location>
        <begin position="10"/>
        <end position="81"/>
    </location>
</feature>
<protein>
    <submittedName>
        <fullName evidence="3">Lipid A biosynthesis-like protein</fullName>
    </submittedName>
</protein>
<comment type="caution">
    <text evidence="3">The sequence shown here is derived from an EMBL/GenBank/DDBJ whole genome shotgun (WGS) entry which is preliminary data.</text>
</comment>
<keyword evidence="1" id="KW-0812">Transmembrane</keyword>
<feature type="domain" description="Lipid A biosynthesis N-terminal" evidence="2">
    <location>
        <begin position="131"/>
        <end position="202"/>
    </location>
</feature>
<organism evidence="3 4">
    <name type="scientific">Leeuwenhoekiella aequorea</name>
    <dbReference type="NCBI Taxonomy" id="283736"/>
    <lineage>
        <taxon>Bacteria</taxon>
        <taxon>Pseudomonadati</taxon>
        <taxon>Bacteroidota</taxon>
        <taxon>Flavobacteriia</taxon>
        <taxon>Flavobacteriales</taxon>
        <taxon>Flavobacteriaceae</taxon>
        <taxon>Leeuwenhoekiella</taxon>
    </lineage>
</organism>
<dbReference type="OrthoDB" id="9793186at2"/>
<dbReference type="InterPro" id="IPR011499">
    <property type="entry name" value="Lipid_A_biosynth_N"/>
</dbReference>
<feature type="transmembrane region" description="Helical" evidence="1">
    <location>
        <begin position="91"/>
        <end position="109"/>
    </location>
</feature>
<dbReference type="SMART" id="SM01259">
    <property type="entry name" value="LAB_N"/>
    <property type="match status" value="2"/>
</dbReference>
<dbReference type="Gene3D" id="1.20.1280.290">
    <property type="match status" value="2"/>
</dbReference>
<dbReference type="GO" id="GO:0009245">
    <property type="term" value="P:lipid A biosynthetic process"/>
    <property type="evidence" value="ECO:0007669"/>
    <property type="project" value="InterPro"/>
</dbReference>
<sequence length="209" mass="24831">MTSPYWIYTIGFLAQLMFSGRLVIQWFLSEKQKRVLTPSTFWWLSLGASFLLFVYGYLRDDFAIMLGQTLTYFIYIRNLQLQGQWLKSPKVIRWFLWIFPLIIVIYAYNNGDYDIDKLFKNENIPLWLLVLGSVAQLIFTLRFIYQWIYSERNKKSTLPLGFWLLSLVGGLLILIYAFFRKDPVLIVGHVMGVFIYFRNMRLAIGIDKE</sequence>
<dbReference type="Proteomes" id="UP000289238">
    <property type="component" value="Unassembled WGS sequence"/>
</dbReference>
<name>A0A4V1KQJ6_9FLAO</name>
<proteinExistence type="predicted"/>
<dbReference type="EMBL" id="QOVM01000005">
    <property type="protein sequence ID" value="RXG21642.1"/>
    <property type="molecule type" value="Genomic_DNA"/>
</dbReference>
<evidence type="ECO:0000313" key="4">
    <source>
        <dbReference type="Proteomes" id="UP000289238"/>
    </source>
</evidence>
<evidence type="ECO:0000259" key="2">
    <source>
        <dbReference type="SMART" id="SM01259"/>
    </source>
</evidence>
<dbReference type="RefSeq" id="WP_128758254.1">
    <property type="nucleotide sequence ID" value="NZ_QOVM01000005.1"/>
</dbReference>
<reference evidence="3 4" key="1">
    <citation type="submission" date="2018-07" db="EMBL/GenBank/DDBJ databases">
        <title>Leeuwenhoekiella genomics.</title>
        <authorList>
            <person name="Tahon G."/>
            <person name="Willems A."/>
        </authorList>
    </citation>
    <scope>NUCLEOTIDE SEQUENCE [LARGE SCALE GENOMIC DNA]</scope>
    <source>
        <strain evidence="3 4">LMG 22550</strain>
    </source>
</reference>
<dbReference type="GO" id="GO:0008915">
    <property type="term" value="F:lipid-A-disaccharide synthase activity"/>
    <property type="evidence" value="ECO:0007669"/>
    <property type="project" value="InterPro"/>
</dbReference>
<accession>A0A4V1KQJ6</accession>
<evidence type="ECO:0000313" key="3">
    <source>
        <dbReference type="EMBL" id="RXG21642.1"/>
    </source>
</evidence>
<feature type="transmembrane region" description="Helical" evidence="1">
    <location>
        <begin position="185"/>
        <end position="204"/>
    </location>
</feature>
<keyword evidence="1" id="KW-1133">Transmembrane helix</keyword>
<gene>
    <name evidence="3" type="ORF">DSM00_2491</name>
</gene>